<dbReference type="KEGG" id="vga:BSQ33_16460"/>
<dbReference type="Proteomes" id="UP000196708">
    <property type="component" value="Chromosome 2"/>
</dbReference>
<feature type="coiled-coil region" evidence="1">
    <location>
        <begin position="302"/>
        <end position="349"/>
    </location>
</feature>
<feature type="domain" description="FIST" evidence="2">
    <location>
        <begin position="32"/>
        <end position="233"/>
    </location>
</feature>
<evidence type="ECO:0000313" key="4">
    <source>
        <dbReference type="EMBL" id="ASA57371.1"/>
    </source>
</evidence>
<accession>A0A1Z2SJJ2</accession>
<evidence type="ECO:0000259" key="2">
    <source>
        <dbReference type="SMART" id="SM00897"/>
    </source>
</evidence>
<evidence type="ECO:0000313" key="5">
    <source>
        <dbReference type="Proteomes" id="UP000196708"/>
    </source>
</evidence>
<proteinExistence type="predicted"/>
<gene>
    <name evidence="4" type="ORF">BSQ33_16460</name>
</gene>
<reference evidence="4 5" key="1">
    <citation type="submission" date="2016-12" db="EMBL/GenBank/DDBJ databases">
        <authorList>
            <person name="Song W.-J."/>
            <person name="Kurnit D.M."/>
        </authorList>
    </citation>
    <scope>NUCLEOTIDE SEQUENCE [LARGE SCALE GENOMIC DNA]</scope>
    <source>
        <strain evidence="4 5">ATCC 43942</strain>
    </source>
</reference>
<protein>
    <submittedName>
        <fullName evidence="4">FIST domain containing protein</fullName>
    </submittedName>
</protein>
<evidence type="ECO:0000256" key="1">
    <source>
        <dbReference type="SAM" id="Coils"/>
    </source>
</evidence>
<dbReference type="RefSeq" id="WP_021019179.1">
    <property type="nucleotide sequence ID" value="NZ_CP018836.1"/>
</dbReference>
<dbReference type="PANTHER" id="PTHR40252:SF2">
    <property type="entry name" value="BLR0328 PROTEIN"/>
    <property type="match status" value="1"/>
</dbReference>
<dbReference type="OrthoDB" id="179842at2"/>
<dbReference type="SMART" id="SM00897">
    <property type="entry name" value="FIST"/>
    <property type="match status" value="1"/>
</dbReference>
<dbReference type="EMBL" id="CP018836">
    <property type="protein sequence ID" value="ASA57371.1"/>
    <property type="molecule type" value="Genomic_DNA"/>
</dbReference>
<feature type="domain" description="FIST C-domain" evidence="3">
    <location>
        <begin position="234"/>
        <end position="364"/>
    </location>
</feature>
<dbReference type="SMART" id="SM01204">
    <property type="entry name" value="FIST_C"/>
    <property type="match status" value="1"/>
</dbReference>
<evidence type="ECO:0000259" key="3">
    <source>
        <dbReference type="SMART" id="SM01204"/>
    </source>
</evidence>
<dbReference type="InterPro" id="IPR013702">
    <property type="entry name" value="FIST_domain_N"/>
</dbReference>
<organism evidence="4 5">
    <name type="scientific">Vibrio gazogenes</name>
    <dbReference type="NCBI Taxonomy" id="687"/>
    <lineage>
        <taxon>Bacteria</taxon>
        <taxon>Pseudomonadati</taxon>
        <taxon>Pseudomonadota</taxon>
        <taxon>Gammaproteobacteria</taxon>
        <taxon>Vibrionales</taxon>
        <taxon>Vibrionaceae</taxon>
        <taxon>Vibrio</taxon>
    </lineage>
</organism>
<dbReference type="InterPro" id="IPR019494">
    <property type="entry name" value="FIST_C"/>
</dbReference>
<dbReference type="Pfam" id="PF08495">
    <property type="entry name" value="FIST"/>
    <property type="match status" value="1"/>
</dbReference>
<sequence length="402" mass="43915">MGKPNPILTGHSCAPDAAAAVSELRTQIYQPHMALIIFFCSSNYDLQQLTTAIHQHFPDECVVGCTTAGEIGPAGYLNHSLTGISFSATCCTAVVGHLDRLQSFDISYGRTFAQDLLRQLENTDAYTETNQNFGFLLIDGLSVREEPVTHALQDGLGRIRMVGGSAGDELNFEQTWIFVNGQFNPDSAALVLINTSLPFHLFKTQHFVSGHERMVVTEVDAKNRVVKEINGLPAAAEYARLVNVDPEQLTSDHFAAWPVVVMIDGTDFVRSIQHANPDGSLTFYCAIDEGVVLRVAHGENMFDKLTTTLETLEEQLEHIQGMLVCDCILRNLEAARDGSKAAISELLNQYNAVGFSTYGEQFGGVHINQTLTGIAFGEETVFGSETVFGKQIACGNKEDTND</sequence>
<name>A0A1Z2SJJ2_VIBGA</name>
<keyword evidence="1" id="KW-0175">Coiled coil</keyword>
<dbReference type="Pfam" id="PF10442">
    <property type="entry name" value="FIST_C"/>
    <property type="match status" value="1"/>
</dbReference>
<dbReference type="PANTHER" id="PTHR40252">
    <property type="entry name" value="BLR0328 PROTEIN"/>
    <property type="match status" value="1"/>
</dbReference>
<dbReference type="AlphaFoldDB" id="A0A1Z2SJJ2"/>